<dbReference type="PANTHER" id="PTHR32060">
    <property type="entry name" value="TAIL-SPECIFIC PROTEASE"/>
    <property type="match status" value="1"/>
</dbReference>
<dbReference type="GO" id="GO:0007165">
    <property type="term" value="P:signal transduction"/>
    <property type="evidence" value="ECO:0007669"/>
    <property type="project" value="TreeGrafter"/>
</dbReference>
<accession>A0A0Q0XIS1</accession>
<reference evidence="2 3" key="1">
    <citation type="submission" date="2015-04" db="EMBL/GenBank/DDBJ databases">
        <title>Complete genome of flavobacterium.</title>
        <authorList>
            <person name="Kwon Y.M."/>
            <person name="Kim S.-J."/>
        </authorList>
    </citation>
    <scope>NUCLEOTIDE SEQUENCE [LARGE SCALE GENOMIC DNA]</scope>
    <source>
        <strain evidence="2 3">DK169</strain>
    </source>
</reference>
<comment type="caution">
    <text evidence="2">The sequence shown here is derived from an EMBL/GenBank/DDBJ whole genome shotgun (WGS) entry which is preliminary data.</text>
</comment>
<sequence>MFKDSILVAELQEDYKILKEVLEEYHPGLYRYQDSTAIEKHFLDLENELNKSLSTTEFYLSLSRFTRKLKCGHTFCSYYNQPKIIQDSIFNQSDKVPFTFSLFEKQMVITKNLSGNNLLNKTQIISINEVPVSTIIDTLLTYVKGDGSNDGKRLKDLELTGLGTFEAFDIYFPLLYPPIDSVYKLEAQKTGSDESFTVEIKLISRSERLTRIEENYGKQASNYDELWSFEILDPKTAYLKLGTFVTYKMTLDWKKFLADAFEEIESKNIPNLIIDIRDNEGGDEEVNLVLANHLAKKTIELPEYKELLTYDVISDELKPYLKTWDKSFYDRTDKVIDLNNGFYTWKKENTSKKIAKNENAFSGDVFLLVNEANSSATFFLAHLLQQNKMATIIGTETGGNLKGTNGGSMFFLRLPNSKIEIDIPLIGYYPTVEQVDKGLAPDIMVKKTIEDLITEKDIELEKVFEIINK</sequence>
<dbReference type="EMBL" id="LCTZ01000002">
    <property type="protein sequence ID" value="KQC30845.1"/>
    <property type="molecule type" value="Genomic_DNA"/>
</dbReference>
<dbReference type="PANTHER" id="PTHR32060:SF30">
    <property type="entry name" value="CARBOXY-TERMINAL PROCESSING PROTEASE CTPA"/>
    <property type="match status" value="1"/>
</dbReference>
<name>A0A0Q0XIS1_9FLAO</name>
<dbReference type="GO" id="GO:0006508">
    <property type="term" value="P:proteolysis"/>
    <property type="evidence" value="ECO:0007669"/>
    <property type="project" value="InterPro"/>
</dbReference>
<evidence type="ECO:0000313" key="3">
    <source>
        <dbReference type="Proteomes" id="UP000050827"/>
    </source>
</evidence>
<dbReference type="GO" id="GO:0008236">
    <property type="term" value="F:serine-type peptidase activity"/>
    <property type="evidence" value="ECO:0007669"/>
    <property type="project" value="InterPro"/>
</dbReference>
<feature type="domain" description="Tail specific protease" evidence="1">
    <location>
        <begin position="235"/>
        <end position="443"/>
    </location>
</feature>
<dbReference type="GO" id="GO:0004175">
    <property type="term" value="F:endopeptidase activity"/>
    <property type="evidence" value="ECO:0007669"/>
    <property type="project" value="TreeGrafter"/>
</dbReference>
<organism evidence="2 3">
    <name type="scientific">Flagellimonas eckloniae</name>
    <dbReference type="NCBI Taxonomy" id="346185"/>
    <lineage>
        <taxon>Bacteria</taxon>
        <taxon>Pseudomonadati</taxon>
        <taxon>Bacteroidota</taxon>
        <taxon>Flavobacteriia</taxon>
        <taxon>Flavobacteriales</taxon>
        <taxon>Flavobacteriaceae</taxon>
        <taxon>Flagellimonas</taxon>
    </lineage>
</organism>
<dbReference type="InterPro" id="IPR029045">
    <property type="entry name" value="ClpP/crotonase-like_dom_sf"/>
</dbReference>
<dbReference type="Gene3D" id="3.90.226.10">
    <property type="entry name" value="2-enoyl-CoA Hydratase, Chain A, domain 1"/>
    <property type="match status" value="1"/>
</dbReference>
<evidence type="ECO:0000259" key="1">
    <source>
        <dbReference type="Pfam" id="PF03572"/>
    </source>
</evidence>
<gene>
    <name evidence="2" type="ORF">AAY42_13825</name>
</gene>
<dbReference type="AlphaFoldDB" id="A0A0Q0XIS1"/>
<dbReference type="STRING" id="346185.AAY42_13825"/>
<dbReference type="GO" id="GO:0030288">
    <property type="term" value="C:outer membrane-bounded periplasmic space"/>
    <property type="evidence" value="ECO:0007669"/>
    <property type="project" value="TreeGrafter"/>
</dbReference>
<dbReference type="SUPFAM" id="SSF52096">
    <property type="entry name" value="ClpP/crotonase"/>
    <property type="match status" value="1"/>
</dbReference>
<protein>
    <recommendedName>
        <fullName evidence="1">Tail specific protease domain-containing protein</fullName>
    </recommendedName>
</protein>
<dbReference type="InterPro" id="IPR005151">
    <property type="entry name" value="Tail-specific_protease"/>
</dbReference>
<keyword evidence="3" id="KW-1185">Reference proteome</keyword>
<dbReference type="Proteomes" id="UP000050827">
    <property type="component" value="Unassembled WGS sequence"/>
</dbReference>
<dbReference type="Pfam" id="PF03572">
    <property type="entry name" value="Peptidase_S41"/>
    <property type="match status" value="1"/>
</dbReference>
<dbReference type="PATRIC" id="fig|1547436.3.peg.2855"/>
<evidence type="ECO:0000313" key="2">
    <source>
        <dbReference type="EMBL" id="KQC30845.1"/>
    </source>
</evidence>
<proteinExistence type="predicted"/>